<dbReference type="STRING" id="515620.EUBELI_01887"/>
<dbReference type="HOGENOM" id="CLU_201754_0_0_9"/>
<keyword evidence="3" id="KW-1185">Reference proteome</keyword>
<name>C4Z4I7_LACE2</name>
<evidence type="ECO:0000313" key="3">
    <source>
        <dbReference type="Proteomes" id="UP000001476"/>
    </source>
</evidence>
<dbReference type="Proteomes" id="UP000001476">
    <property type="component" value="Chromosome"/>
</dbReference>
<accession>C4Z4I7</accession>
<organism evidence="2 3">
    <name type="scientific">Lachnospira eligens (strain ATCC 27750 / DSM 3376 / VPI C15-48 / C15-B4)</name>
    <name type="common">Eubacterium eligens</name>
    <dbReference type="NCBI Taxonomy" id="515620"/>
    <lineage>
        <taxon>Bacteria</taxon>
        <taxon>Bacillati</taxon>
        <taxon>Bacillota</taxon>
        <taxon>Clostridia</taxon>
        <taxon>Lachnospirales</taxon>
        <taxon>Lachnospiraceae</taxon>
        <taxon>Lachnospira</taxon>
    </lineage>
</organism>
<feature type="region of interest" description="Disordered" evidence="1">
    <location>
        <begin position="1"/>
        <end position="32"/>
    </location>
</feature>
<dbReference type="EMBL" id="CP001104">
    <property type="protein sequence ID" value="ACR72876.1"/>
    <property type="molecule type" value="Genomic_DNA"/>
</dbReference>
<evidence type="ECO:0000313" key="2">
    <source>
        <dbReference type="EMBL" id="ACR72876.1"/>
    </source>
</evidence>
<dbReference type="AlphaFoldDB" id="C4Z4I7"/>
<sequence>MDVREEGRHEEVQKGSQGAADWTLERREGIRKSKREAKVWWIGRWSGEKAVESPKEKQRRGGLDVKVERGQ</sequence>
<protein>
    <submittedName>
        <fullName evidence="2">Uncharacterized protein</fullName>
    </submittedName>
</protein>
<gene>
    <name evidence="2" type="ordered locus">EUBELI_01887</name>
</gene>
<reference evidence="2 3" key="1">
    <citation type="journal article" date="2009" name="Proc. Natl. Acad. Sci. U.S.A.">
        <title>Characterizing a model human gut microbiota composed of members of its two dominant bacterial phyla.</title>
        <authorList>
            <person name="Mahowald M.A."/>
            <person name="Rey F.E."/>
            <person name="Seedorf H."/>
            <person name="Turnbaugh P.J."/>
            <person name="Fulton R.S."/>
            <person name="Wollam A."/>
            <person name="Shah N."/>
            <person name="Wang C."/>
            <person name="Magrini V."/>
            <person name="Wilson R.K."/>
            <person name="Cantarel B.L."/>
            <person name="Coutinho P.M."/>
            <person name="Henrissat B."/>
            <person name="Crock L.W."/>
            <person name="Russell A."/>
            <person name="Verberkmoes N.C."/>
            <person name="Hettich R.L."/>
            <person name="Gordon J.I."/>
        </authorList>
    </citation>
    <scope>NUCLEOTIDE SEQUENCE [LARGE SCALE GENOMIC DNA]</scope>
    <source>
        <strain evidence="3">ATCC 27750 / DSM 3376 / VPI C15-48 / C15-B4</strain>
    </source>
</reference>
<evidence type="ECO:0000256" key="1">
    <source>
        <dbReference type="SAM" id="MobiDB-lite"/>
    </source>
</evidence>
<dbReference type="KEGG" id="eel:EUBELI_01887"/>
<proteinExistence type="predicted"/>
<feature type="compositionally biased region" description="Basic and acidic residues" evidence="1">
    <location>
        <begin position="1"/>
        <end position="13"/>
    </location>
</feature>
<feature type="region of interest" description="Disordered" evidence="1">
    <location>
        <begin position="49"/>
        <end position="71"/>
    </location>
</feature>